<dbReference type="KEGG" id="samy:DB32_006356"/>
<evidence type="ECO:0000313" key="2">
    <source>
        <dbReference type="EMBL" id="AKF09207.1"/>
    </source>
</evidence>
<organism evidence="2 3">
    <name type="scientific">Sandaracinus amylolyticus</name>
    <dbReference type="NCBI Taxonomy" id="927083"/>
    <lineage>
        <taxon>Bacteria</taxon>
        <taxon>Pseudomonadati</taxon>
        <taxon>Myxococcota</taxon>
        <taxon>Polyangia</taxon>
        <taxon>Polyangiales</taxon>
        <taxon>Sandaracinaceae</taxon>
        <taxon>Sandaracinus</taxon>
    </lineage>
</organism>
<evidence type="ECO:0000256" key="1">
    <source>
        <dbReference type="SAM" id="MobiDB-lite"/>
    </source>
</evidence>
<sequence>MIGLAMVLVAMGAGCGDDEPGSRPSDGGARFDSGAHDAGSSDDASTPSDGSTTDADGRIDASPTPPDAGACGRDAGAVGGDCVLYVPVGSFGPLTAACLPRCSSATGAAYRACTTQSCRNAAVAGDTTPGTSYYIGSARVNTPMDCGGCVAYQEMHCFSLVCESQVDAYVDECIAGGSASSCDFALASLDACLAALSPAEEATVAACYESPDGPAGCFPCD</sequence>
<dbReference type="STRING" id="927083.DB32_006356"/>
<name>A0A0F6YMF2_9BACT</name>
<dbReference type="Proteomes" id="UP000034883">
    <property type="component" value="Chromosome"/>
</dbReference>
<evidence type="ECO:0000313" key="3">
    <source>
        <dbReference type="Proteomes" id="UP000034883"/>
    </source>
</evidence>
<reference evidence="2 3" key="1">
    <citation type="submission" date="2015-03" db="EMBL/GenBank/DDBJ databases">
        <title>Genome assembly of Sandaracinus amylolyticus DSM 53668.</title>
        <authorList>
            <person name="Sharma G."/>
            <person name="Subramanian S."/>
        </authorList>
    </citation>
    <scope>NUCLEOTIDE SEQUENCE [LARGE SCALE GENOMIC DNA]</scope>
    <source>
        <strain evidence="2 3">DSM 53668</strain>
    </source>
</reference>
<protein>
    <submittedName>
        <fullName evidence="2">Uncharacterized protein</fullName>
    </submittedName>
</protein>
<feature type="region of interest" description="Disordered" evidence="1">
    <location>
        <begin position="15"/>
        <end position="70"/>
    </location>
</feature>
<dbReference type="EMBL" id="CP011125">
    <property type="protein sequence ID" value="AKF09207.1"/>
    <property type="molecule type" value="Genomic_DNA"/>
</dbReference>
<gene>
    <name evidence="2" type="ORF">DB32_006356</name>
</gene>
<proteinExistence type="predicted"/>
<dbReference type="AlphaFoldDB" id="A0A0F6YMF2"/>
<feature type="compositionally biased region" description="Low complexity" evidence="1">
    <location>
        <begin position="36"/>
        <end position="45"/>
    </location>
</feature>
<keyword evidence="3" id="KW-1185">Reference proteome</keyword>
<accession>A0A0F6YMF2</accession>